<comment type="caution">
    <text evidence="3">The sequence shown here is derived from an EMBL/GenBank/DDBJ whole genome shotgun (WGS) entry which is preliminary data.</text>
</comment>
<dbReference type="PANTHER" id="PTHR10353">
    <property type="entry name" value="GLYCOSYL HYDROLASE"/>
    <property type="match status" value="1"/>
</dbReference>
<dbReference type="PANTHER" id="PTHR10353:SF318">
    <property type="entry name" value="BETA-GLUCOSIDASE 31-RELATED"/>
    <property type="match status" value="1"/>
</dbReference>
<dbReference type="Pfam" id="PF00232">
    <property type="entry name" value="Glyco_hydro_1"/>
    <property type="match status" value="2"/>
</dbReference>
<evidence type="ECO:0000256" key="1">
    <source>
        <dbReference type="ARBA" id="ARBA00010838"/>
    </source>
</evidence>
<dbReference type="Gene3D" id="3.20.20.80">
    <property type="entry name" value="Glycosidases"/>
    <property type="match status" value="2"/>
</dbReference>
<protein>
    <submittedName>
        <fullName evidence="3">Furcatin hydrolase</fullName>
    </submittedName>
</protein>
<reference evidence="3" key="1">
    <citation type="submission" date="2020-06" db="EMBL/GenBank/DDBJ databases">
        <authorList>
            <person name="Li T."/>
            <person name="Hu X."/>
            <person name="Zhang T."/>
            <person name="Song X."/>
            <person name="Zhang H."/>
            <person name="Dai N."/>
            <person name="Sheng W."/>
            <person name="Hou X."/>
            <person name="Wei L."/>
        </authorList>
    </citation>
    <scope>NUCLEOTIDE SEQUENCE</scope>
    <source>
        <strain evidence="3">G02</strain>
        <tissue evidence="3">Leaf</tissue>
    </source>
</reference>
<dbReference type="EMBL" id="JACGWJ010000014">
    <property type="protein sequence ID" value="KAL0373928.1"/>
    <property type="molecule type" value="Genomic_DNA"/>
</dbReference>
<name>A0AAW2R2A9_SESRA</name>
<reference evidence="3" key="2">
    <citation type="journal article" date="2024" name="Plant">
        <title>Genomic evolution and insights into agronomic trait innovations of Sesamum species.</title>
        <authorList>
            <person name="Miao H."/>
            <person name="Wang L."/>
            <person name="Qu L."/>
            <person name="Liu H."/>
            <person name="Sun Y."/>
            <person name="Le M."/>
            <person name="Wang Q."/>
            <person name="Wei S."/>
            <person name="Zheng Y."/>
            <person name="Lin W."/>
            <person name="Duan Y."/>
            <person name="Cao H."/>
            <person name="Xiong S."/>
            <person name="Wang X."/>
            <person name="Wei L."/>
            <person name="Li C."/>
            <person name="Ma Q."/>
            <person name="Ju M."/>
            <person name="Zhao R."/>
            <person name="Li G."/>
            <person name="Mu C."/>
            <person name="Tian Q."/>
            <person name="Mei H."/>
            <person name="Zhang T."/>
            <person name="Gao T."/>
            <person name="Zhang H."/>
        </authorList>
    </citation>
    <scope>NUCLEOTIDE SEQUENCE</scope>
    <source>
        <strain evidence="3">G02</strain>
    </source>
</reference>
<dbReference type="AlphaFoldDB" id="A0AAW2R2A9"/>
<proteinExistence type="inferred from homology"/>
<evidence type="ECO:0000256" key="2">
    <source>
        <dbReference type="RuleBase" id="RU003690"/>
    </source>
</evidence>
<dbReference type="GO" id="GO:0008422">
    <property type="term" value="F:beta-glucosidase activity"/>
    <property type="evidence" value="ECO:0007669"/>
    <property type="project" value="TreeGrafter"/>
</dbReference>
<dbReference type="InterPro" id="IPR017853">
    <property type="entry name" value="GH"/>
</dbReference>
<sequence length="229" mass="25962">MTSDDFKNFAELCFKEFGDRVKHWITINEPSAFTVNGYDGGSFGSVAPGRCSSRDACAQGNSATEPYIVAHHLLLAHAAAAKLYKKKYQPIQKEKVGIVLVTDWMVPYSSRRLDVKAAQRVLDFVYGWFLNPLVYGEYPRIMQSLVGNRLPKFTKEEAAITGLKHLFVYPKGLHDLLVYTKERYNNPIIYIAETGMSDGNKGTIKHAIEDLERIDFYDSHIRAVHRAIK</sequence>
<gene>
    <name evidence="3" type="ORF">Sradi_3308500</name>
</gene>
<dbReference type="SUPFAM" id="SSF51445">
    <property type="entry name" value="(Trans)glycosidases"/>
    <property type="match status" value="1"/>
</dbReference>
<organism evidence="3">
    <name type="scientific">Sesamum radiatum</name>
    <name type="common">Black benniseed</name>
    <dbReference type="NCBI Taxonomy" id="300843"/>
    <lineage>
        <taxon>Eukaryota</taxon>
        <taxon>Viridiplantae</taxon>
        <taxon>Streptophyta</taxon>
        <taxon>Embryophyta</taxon>
        <taxon>Tracheophyta</taxon>
        <taxon>Spermatophyta</taxon>
        <taxon>Magnoliopsida</taxon>
        <taxon>eudicotyledons</taxon>
        <taxon>Gunneridae</taxon>
        <taxon>Pentapetalae</taxon>
        <taxon>asterids</taxon>
        <taxon>lamiids</taxon>
        <taxon>Lamiales</taxon>
        <taxon>Pedaliaceae</taxon>
        <taxon>Sesamum</taxon>
    </lineage>
</organism>
<keyword evidence="3" id="KW-0378">Hydrolase</keyword>
<dbReference type="InterPro" id="IPR001360">
    <property type="entry name" value="Glyco_hydro_1"/>
</dbReference>
<dbReference type="GO" id="GO:0005975">
    <property type="term" value="P:carbohydrate metabolic process"/>
    <property type="evidence" value="ECO:0007669"/>
    <property type="project" value="InterPro"/>
</dbReference>
<accession>A0AAW2R2A9</accession>
<evidence type="ECO:0000313" key="3">
    <source>
        <dbReference type="EMBL" id="KAL0373928.1"/>
    </source>
</evidence>
<comment type="similarity">
    <text evidence="1 2">Belongs to the glycosyl hydrolase 1 family.</text>
</comment>